<evidence type="ECO:0000256" key="6">
    <source>
        <dbReference type="ARBA" id="ARBA00022843"/>
    </source>
</evidence>
<gene>
    <name evidence="16" type="primary">KANL2</name>
</gene>
<dbReference type="GO" id="GO:0044545">
    <property type="term" value="C:NSL complex"/>
    <property type="evidence" value="ECO:0007669"/>
    <property type="project" value="TreeGrafter"/>
</dbReference>
<keyword evidence="7" id="KW-0156">Chromatin regulator</keyword>
<dbReference type="InterPro" id="IPR025927">
    <property type="entry name" value="Znf_KANL2-like"/>
</dbReference>
<dbReference type="PANTHER" id="PTHR13453">
    <property type="entry name" value="KAT8 REGULATORY NSL COMPLEX SUBUNIT 2"/>
    <property type="match status" value="1"/>
</dbReference>
<name>A0A034WCJ9_BACDO</name>
<dbReference type="GO" id="GO:0005739">
    <property type="term" value="C:mitochondrion"/>
    <property type="evidence" value="ECO:0007669"/>
    <property type="project" value="UniProtKB-SubCell"/>
</dbReference>
<evidence type="ECO:0000256" key="4">
    <source>
        <dbReference type="ARBA" id="ARBA00022499"/>
    </source>
</evidence>
<comment type="function">
    <text evidence="12">Non-catalytic component of the NSL histone acetyltransferase complex, a multiprotein complex that mediates histone H4 acetylation at 'Lys-5'- and 'Lys-8' (H4K5ac and H4K8ac) at transcription start sites and promotes transcription initiation. Required for NSL complex stability and for transcription of intraciliary transport genes in both ciliated and non-ciliated cells by regulating histone H4 acetylation at 'Lys-5'- and 'Lys-12' (H4K5ac and H4K12ac). This is necessary for cilium assembly in ciliated cells and for organization of the microtubule cytoskeleton in non-ciliated cells. Required within the NSL complex to maintain nuclear architecture stability by promoting KAT8-mediated acetylation of lamin LMNA.</text>
</comment>
<evidence type="ECO:0000256" key="13">
    <source>
        <dbReference type="ARBA" id="ARBA00093543"/>
    </source>
</evidence>
<evidence type="ECO:0000256" key="3">
    <source>
        <dbReference type="ARBA" id="ARBA00015508"/>
    </source>
</evidence>
<feature type="non-terminal residue" evidence="16">
    <location>
        <position position="1"/>
    </location>
</feature>
<evidence type="ECO:0000259" key="15">
    <source>
        <dbReference type="Pfam" id="PF13891"/>
    </source>
</evidence>
<evidence type="ECO:0000256" key="2">
    <source>
        <dbReference type="ARBA" id="ARBA00004173"/>
    </source>
</evidence>
<proteinExistence type="predicted"/>
<keyword evidence="6" id="KW-0832">Ubl conjugation</keyword>
<feature type="domain" description="KANL2-like probable zinc-finger" evidence="15">
    <location>
        <begin position="393"/>
        <end position="449"/>
    </location>
</feature>
<accession>A0A034WCJ9</accession>
<evidence type="ECO:0000256" key="14">
    <source>
        <dbReference type="SAM" id="MobiDB-lite"/>
    </source>
</evidence>
<keyword evidence="5" id="KW-0597">Phosphoprotein</keyword>
<comment type="subunit">
    <text evidence="13">Component of the NSL complex at least composed of KAT8/MOF, KANSL1, KANSL2, KANSL3, MCRS1, PHF20, OGT1/OGT, WDR5 and HCFC1.</text>
</comment>
<protein>
    <recommendedName>
        <fullName evidence="3">KAT8 regulatory NSL complex subunit 2</fullName>
    </recommendedName>
    <alternativeName>
        <fullName evidence="11">NSL complex protein NSL2</fullName>
    </alternativeName>
    <alternativeName>
        <fullName evidence="10">Non-specific lethal 2 homolog</fullName>
    </alternativeName>
</protein>
<sequence>KIRNNNFVVSCFLLKTYFIENIIYLVPNNKYIKTLNKINELKMATSCSHLRQRQFLRFGGSLQELREQLHQEIENKAKSCSNPTYECSLPRADGSEYCIQHILRDPRGNYRQCTFIYSNGRKCQNAVQKHDIKKDPEMTTLCFEHNRQAQLRKTHTTVGKLKRTDTNEALLHSLSNHINLDDKQSERSNSEQDEEIDVVTPHVTPFVAHDQINNLGTVLSKLQKRRRILEYASDSSSDYDEPPNIKNSARNFEVNESDDDSDNSLAEDLLKHAGIYTREEAVRISEAKLTKLQGLYIDQINHLHHVLKERRRHYLTALRKEREMLCSIHDQLKESPKERVLYKQLKALSSYHRRNGVEAVLYKKFKEKRAKATDAPAGHKGPNFNKCVFTEGGVKCGERAMPCCKYCRKHILEDKRQILFRACEVERSGVVCQETIPCIFDNASTCVLHLTLPTRRQYVQKKYESETEEDAEDKPENLKDKTLSVDVAKSNTFAGLQSENSAATSPGRNITISHDINVTASTSEGIK</sequence>
<reference evidence="16" key="1">
    <citation type="journal article" date="2014" name="BMC Genomics">
        <title>Characterizing the developmental transcriptome of the oriental fruit fly, Bactrocera dorsalis (Diptera: Tephritidae) through comparative genomic analysis with Drosophila melanogaster utilizing modENCODE datasets.</title>
        <authorList>
            <person name="Geib S.M."/>
            <person name="Calla B."/>
            <person name="Hall B."/>
            <person name="Hou S."/>
            <person name="Manoukis N.C."/>
        </authorList>
    </citation>
    <scope>NUCLEOTIDE SEQUENCE</scope>
    <source>
        <strain evidence="16">Punador</strain>
    </source>
</reference>
<dbReference type="Pfam" id="PF13891">
    <property type="entry name" value="zf-C3HC3H_KANSL2"/>
    <property type="match status" value="2"/>
</dbReference>
<keyword evidence="9" id="KW-0539">Nucleus</keyword>
<keyword evidence="8" id="KW-0496">Mitochondrion</keyword>
<dbReference type="GO" id="GO:0006325">
    <property type="term" value="P:chromatin organization"/>
    <property type="evidence" value="ECO:0007669"/>
    <property type="project" value="UniProtKB-KW"/>
</dbReference>
<dbReference type="GO" id="GO:0005634">
    <property type="term" value="C:nucleus"/>
    <property type="evidence" value="ECO:0007669"/>
    <property type="project" value="UniProtKB-SubCell"/>
</dbReference>
<organism evidence="16">
    <name type="scientific">Bactrocera dorsalis</name>
    <name type="common">Oriental fruit fly</name>
    <name type="synonym">Dacus dorsalis</name>
    <dbReference type="NCBI Taxonomy" id="27457"/>
    <lineage>
        <taxon>Eukaryota</taxon>
        <taxon>Metazoa</taxon>
        <taxon>Ecdysozoa</taxon>
        <taxon>Arthropoda</taxon>
        <taxon>Hexapoda</taxon>
        <taxon>Insecta</taxon>
        <taxon>Pterygota</taxon>
        <taxon>Neoptera</taxon>
        <taxon>Endopterygota</taxon>
        <taxon>Diptera</taxon>
        <taxon>Brachycera</taxon>
        <taxon>Muscomorpha</taxon>
        <taxon>Tephritoidea</taxon>
        <taxon>Tephritidae</taxon>
        <taxon>Bactrocera</taxon>
        <taxon>Bactrocera</taxon>
    </lineage>
</organism>
<evidence type="ECO:0000256" key="7">
    <source>
        <dbReference type="ARBA" id="ARBA00022853"/>
    </source>
</evidence>
<comment type="subcellular location">
    <subcellularLocation>
        <location evidence="2">Mitochondrion</location>
    </subcellularLocation>
    <subcellularLocation>
        <location evidence="1">Nucleus</location>
    </subcellularLocation>
</comment>
<feature type="region of interest" description="Disordered" evidence="14">
    <location>
        <begin position="233"/>
        <end position="264"/>
    </location>
</feature>
<keyword evidence="4" id="KW-1017">Isopeptide bond</keyword>
<evidence type="ECO:0000256" key="8">
    <source>
        <dbReference type="ARBA" id="ARBA00023128"/>
    </source>
</evidence>
<evidence type="ECO:0000256" key="12">
    <source>
        <dbReference type="ARBA" id="ARBA00093359"/>
    </source>
</evidence>
<dbReference type="EMBL" id="GAKP01007434">
    <property type="protein sequence ID" value="JAC51518.1"/>
    <property type="molecule type" value="Transcribed_RNA"/>
</dbReference>
<evidence type="ECO:0000256" key="9">
    <source>
        <dbReference type="ARBA" id="ARBA00023242"/>
    </source>
</evidence>
<dbReference type="PANTHER" id="PTHR13453:SF1">
    <property type="entry name" value="KAT8 REGULATORY NSL COMPLEX SUBUNIT 2"/>
    <property type="match status" value="1"/>
</dbReference>
<dbReference type="OrthoDB" id="677315at2759"/>
<evidence type="ECO:0000256" key="10">
    <source>
        <dbReference type="ARBA" id="ARBA00032947"/>
    </source>
</evidence>
<feature type="domain" description="KANL2-like probable zinc-finger" evidence="15">
    <location>
        <begin position="80"/>
        <end position="146"/>
    </location>
</feature>
<dbReference type="AlphaFoldDB" id="A0A034WCJ9"/>
<evidence type="ECO:0000313" key="16">
    <source>
        <dbReference type="EMBL" id="JAC51518.1"/>
    </source>
</evidence>
<evidence type="ECO:0000256" key="11">
    <source>
        <dbReference type="ARBA" id="ARBA00033378"/>
    </source>
</evidence>
<evidence type="ECO:0000256" key="1">
    <source>
        <dbReference type="ARBA" id="ARBA00004123"/>
    </source>
</evidence>
<evidence type="ECO:0000256" key="5">
    <source>
        <dbReference type="ARBA" id="ARBA00022553"/>
    </source>
</evidence>
<dbReference type="InterPro" id="IPR026316">
    <property type="entry name" value="NSL2"/>
</dbReference>